<feature type="compositionally biased region" description="Basic residues" evidence="1">
    <location>
        <begin position="100"/>
        <end position="115"/>
    </location>
</feature>
<evidence type="ECO:0000313" key="3">
    <source>
        <dbReference type="Proteomes" id="UP000784294"/>
    </source>
</evidence>
<dbReference type="Proteomes" id="UP000784294">
    <property type="component" value="Unassembled WGS sequence"/>
</dbReference>
<evidence type="ECO:0000313" key="2">
    <source>
        <dbReference type="EMBL" id="VEL41948.1"/>
    </source>
</evidence>
<gene>
    <name evidence="2" type="ORF">PXEA_LOCUS35388</name>
</gene>
<comment type="caution">
    <text evidence="2">The sequence shown here is derived from an EMBL/GenBank/DDBJ whole genome shotgun (WGS) entry which is preliminary data.</text>
</comment>
<dbReference type="EMBL" id="CAAALY010271816">
    <property type="protein sequence ID" value="VEL41948.1"/>
    <property type="molecule type" value="Genomic_DNA"/>
</dbReference>
<feature type="region of interest" description="Disordered" evidence="1">
    <location>
        <begin position="30"/>
        <end position="57"/>
    </location>
</feature>
<proteinExistence type="predicted"/>
<protein>
    <submittedName>
        <fullName evidence="2">Uncharacterized protein</fullName>
    </submittedName>
</protein>
<feature type="compositionally biased region" description="Basic and acidic residues" evidence="1">
    <location>
        <begin position="116"/>
        <end position="134"/>
    </location>
</feature>
<reference evidence="2" key="1">
    <citation type="submission" date="2018-11" db="EMBL/GenBank/DDBJ databases">
        <authorList>
            <consortium name="Pathogen Informatics"/>
        </authorList>
    </citation>
    <scope>NUCLEOTIDE SEQUENCE</scope>
</reference>
<name>A0A3S5CRD3_9PLAT</name>
<dbReference type="AlphaFoldDB" id="A0A3S5CRD3"/>
<organism evidence="2 3">
    <name type="scientific">Protopolystoma xenopodis</name>
    <dbReference type="NCBI Taxonomy" id="117903"/>
    <lineage>
        <taxon>Eukaryota</taxon>
        <taxon>Metazoa</taxon>
        <taxon>Spiralia</taxon>
        <taxon>Lophotrochozoa</taxon>
        <taxon>Platyhelminthes</taxon>
        <taxon>Monogenea</taxon>
        <taxon>Polyopisthocotylea</taxon>
        <taxon>Polystomatidea</taxon>
        <taxon>Polystomatidae</taxon>
        <taxon>Protopolystoma</taxon>
    </lineage>
</organism>
<accession>A0A3S5CRD3</accession>
<evidence type="ECO:0000256" key="1">
    <source>
        <dbReference type="SAM" id="MobiDB-lite"/>
    </source>
</evidence>
<sequence length="134" mass="15523">MLIIIAVVVPIPPSQNKVKSNNIGVLADSSSTYRHAGTRAGPPHSSSSRGKRPSCHSVIRKSFDETTLPLAEASYNLCFWPQQQATKKKKKKERIERIENKKKKEKEKKEKKKRKQKEDKEKKKRKQEEEKKEK</sequence>
<keyword evidence="3" id="KW-1185">Reference proteome</keyword>
<feature type="region of interest" description="Disordered" evidence="1">
    <location>
        <begin position="81"/>
        <end position="134"/>
    </location>
</feature>